<comment type="similarity">
    <text evidence="1">Belongs to the nucleobase:cation symporter-2 (NCS2) (TC 2.A.40) family.</text>
</comment>
<dbReference type="PANTHER" id="PTHR11119">
    <property type="entry name" value="XANTHINE-URACIL / VITAMIN C PERMEASE FAMILY MEMBER"/>
    <property type="match status" value="1"/>
</dbReference>
<dbReference type="EMBL" id="AYRZ02000011">
    <property type="protein sequence ID" value="PHT68497.1"/>
    <property type="molecule type" value="Genomic_DNA"/>
</dbReference>
<keyword evidence="2" id="KW-0472">Membrane</keyword>
<feature type="transmembrane region" description="Helical" evidence="2">
    <location>
        <begin position="73"/>
        <end position="95"/>
    </location>
</feature>
<keyword evidence="2" id="KW-1133">Transmembrane helix</keyword>
<dbReference type="STRING" id="4072.A0A2G2YFI6"/>
<keyword evidence="2" id="KW-0812">Transmembrane</keyword>
<evidence type="ECO:0000256" key="1">
    <source>
        <dbReference type="ARBA" id="ARBA00008821"/>
    </source>
</evidence>
<gene>
    <name evidence="3" type="ORF">T459_27984</name>
</gene>
<accession>A0A2G2YFI6</accession>
<protein>
    <submittedName>
        <fullName evidence="3">Uncharacterized protein</fullName>
    </submittedName>
</protein>
<dbReference type="Gramene" id="PHT68497">
    <property type="protein sequence ID" value="PHT68497"/>
    <property type="gene ID" value="T459_27984"/>
</dbReference>
<proteinExistence type="inferred from homology"/>
<dbReference type="AlphaFoldDB" id="A0A2G2YFI6"/>
<sequence>MCLFSFRVCTYLLLSNAKILTISSIFRLLNILKLGCQSWSFCSFSQNIQICFWLSFQYLAYLICLERNIFDSLVILFMVAIVWIYALLLTVGGAYNGDPPRTQASCRTDHAGLIDGDPWIRVPYPFQQGAPSFNASKAFAMMMAKFVAFVEVLFFYLSDIEIFVKTVNTTLSYWRFFLLDNVVDSVE</sequence>
<feature type="transmembrane region" description="Helical" evidence="2">
    <location>
        <begin position="138"/>
        <end position="157"/>
    </location>
</feature>
<keyword evidence="4" id="KW-1185">Reference proteome</keyword>
<reference evidence="3 4" key="2">
    <citation type="journal article" date="2017" name="Genome Biol.">
        <title>New reference genome sequences of hot pepper reveal the massive evolution of plant disease-resistance genes by retroduplication.</title>
        <authorList>
            <person name="Kim S."/>
            <person name="Park J."/>
            <person name="Yeom S.I."/>
            <person name="Kim Y.M."/>
            <person name="Seo E."/>
            <person name="Kim K.T."/>
            <person name="Kim M.S."/>
            <person name="Lee J.M."/>
            <person name="Cheong K."/>
            <person name="Shin H.S."/>
            <person name="Kim S.B."/>
            <person name="Han K."/>
            <person name="Lee J."/>
            <person name="Park M."/>
            <person name="Lee H.A."/>
            <person name="Lee H.Y."/>
            <person name="Lee Y."/>
            <person name="Oh S."/>
            <person name="Lee J.H."/>
            <person name="Choi E."/>
            <person name="Choi E."/>
            <person name="Lee S.E."/>
            <person name="Jeon J."/>
            <person name="Kim H."/>
            <person name="Choi G."/>
            <person name="Song H."/>
            <person name="Lee J."/>
            <person name="Lee S.C."/>
            <person name="Kwon J.K."/>
            <person name="Lee H.Y."/>
            <person name="Koo N."/>
            <person name="Hong Y."/>
            <person name="Kim R.W."/>
            <person name="Kang W.H."/>
            <person name="Huh J.H."/>
            <person name="Kang B.C."/>
            <person name="Yang T.J."/>
            <person name="Lee Y.H."/>
            <person name="Bennetzen J.L."/>
            <person name="Choi D."/>
        </authorList>
    </citation>
    <scope>NUCLEOTIDE SEQUENCE [LARGE SCALE GENOMIC DNA]</scope>
    <source>
        <strain evidence="4">cv. CM334</strain>
    </source>
</reference>
<comment type="caution">
    <text evidence="3">The sequence shown here is derived from an EMBL/GenBank/DDBJ whole genome shotgun (WGS) entry which is preliminary data.</text>
</comment>
<evidence type="ECO:0000313" key="4">
    <source>
        <dbReference type="Proteomes" id="UP000222542"/>
    </source>
</evidence>
<feature type="transmembrane region" description="Helical" evidence="2">
    <location>
        <begin position="41"/>
        <end position="61"/>
    </location>
</feature>
<name>A0A2G2YFI6_CAPAN</name>
<reference evidence="3 4" key="1">
    <citation type="journal article" date="2014" name="Nat. Genet.">
        <title>Genome sequence of the hot pepper provides insights into the evolution of pungency in Capsicum species.</title>
        <authorList>
            <person name="Kim S."/>
            <person name="Park M."/>
            <person name="Yeom S.I."/>
            <person name="Kim Y.M."/>
            <person name="Lee J.M."/>
            <person name="Lee H.A."/>
            <person name="Seo E."/>
            <person name="Choi J."/>
            <person name="Cheong K."/>
            <person name="Kim K.T."/>
            <person name="Jung K."/>
            <person name="Lee G.W."/>
            <person name="Oh S.K."/>
            <person name="Bae C."/>
            <person name="Kim S.B."/>
            <person name="Lee H.Y."/>
            <person name="Kim S.Y."/>
            <person name="Kim M.S."/>
            <person name="Kang B.C."/>
            <person name="Jo Y.D."/>
            <person name="Yang H.B."/>
            <person name="Jeong H.J."/>
            <person name="Kang W.H."/>
            <person name="Kwon J.K."/>
            <person name="Shin C."/>
            <person name="Lim J.Y."/>
            <person name="Park J.H."/>
            <person name="Huh J.H."/>
            <person name="Kim J.S."/>
            <person name="Kim B.D."/>
            <person name="Cohen O."/>
            <person name="Paran I."/>
            <person name="Suh M.C."/>
            <person name="Lee S.B."/>
            <person name="Kim Y.K."/>
            <person name="Shin Y."/>
            <person name="Noh S.J."/>
            <person name="Park J."/>
            <person name="Seo Y.S."/>
            <person name="Kwon S.Y."/>
            <person name="Kim H.A."/>
            <person name="Park J.M."/>
            <person name="Kim H.J."/>
            <person name="Choi S.B."/>
            <person name="Bosland P.W."/>
            <person name="Reeves G."/>
            <person name="Jo S.H."/>
            <person name="Lee B.W."/>
            <person name="Cho H.T."/>
            <person name="Choi H.S."/>
            <person name="Lee M.S."/>
            <person name="Yu Y."/>
            <person name="Do Choi Y."/>
            <person name="Park B.S."/>
            <person name="van Deynze A."/>
            <person name="Ashrafi H."/>
            <person name="Hill T."/>
            <person name="Kim W.T."/>
            <person name="Pai H.S."/>
            <person name="Ahn H.K."/>
            <person name="Yeam I."/>
            <person name="Giovannoni J.J."/>
            <person name="Rose J.K."/>
            <person name="Sorensen I."/>
            <person name="Lee S.J."/>
            <person name="Kim R.W."/>
            <person name="Choi I.Y."/>
            <person name="Choi B.S."/>
            <person name="Lim J.S."/>
            <person name="Lee Y.H."/>
            <person name="Choi D."/>
        </authorList>
    </citation>
    <scope>NUCLEOTIDE SEQUENCE [LARGE SCALE GENOMIC DNA]</scope>
    <source>
        <strain evidence="4">cv. CM334</strain>
    </source>
</reference>
<organism evidence="3 4">
    <name type="scientific">Capsicum annuum</name>
    <name type="common">Capsicum pepper</name>
    <dbReference type="NCBI Taxonomy" id="4072"/>
    <lineage>
        <taxon>Eukaryota</taxon>
        <taxon>Viridiplantae</taxon>
        <taxon>Streptophyta</taxon>
        <taxon>Embryophyta</taxon>
        <taxon>Tracheophyta</taxon>
        <taxon>Spermatophyta</taxon>
        <taxon>Magnoliopsida</taxon>
        <taxon>eudicotyledons</taxon>
        <taxon>Gunneridae</taxon>
        <taxon>Pentapetalae</taxon>
        <taxon>asterids</taxon>
        <taxon>lamiids</taxon>
        <taxon>Solanales</taxon>
        <taxon>Solanaceae</taxon>
        <taxon>Solanoideae</taxon>
        <taxon>Capsiceae</taxon>
        <taxon>Capsicum</taxon>
    </lineage>
</organism>
<evidence type="ECO:0000256" key="2">
    <source>
        <dbReference type="SAM" id="Phobius"/>
    </source>
</evidence>
<evidence type="ECO:0000313" key="3">
    <source>
        <dbReference type="EMBL" id="PHT68497.1"/>
    </source>
</evidence>
<dbReference type="Proteomes" id="UP000222542">
    <property type="component" value="Unassembled WGS sequence"/>
</dbReference>